<dbReference type="GO" id="GO:0005634">
    <property type="term" value="C:nucleus"/>
    <property type="evidence" value="ECO:0007669"/>
    <property type="project" value="UniProtKB-SubCell"/>
</dbReference>
<dbReference type="Pfam" id="PF01352">
    <property type="entry name" value="KRAB"/>
    <property type="match status" value="2"/>
</dbReference>
<evidence type="ECO:0000256" key="11">
    <source>
        <dbReference type="ARBA" id="ARBA00023125"/>
    </source>
</evidence>
<evidence type="ECO:0000256" key="14">
    <source>
        <dbReference type="PROSITE-ProRule" id="PRU00042"/>
    </source>
</evidence>
<keyword evidence="4" id="KW-1017">Isopeptide bond</keyword>
<feature type="domain" description="C2H2-type" evidence="15">
    <location>
        <begin position="564"/>
        <end position="591"/>
    </location>
</feature>
<evidence type="ECO:0000313" key="17">
    <source>
        <dbReference type="EMBL" id="KAG9465231.1"/>
    </source>
</evidence>
<dbReference type="InterPro" id="IPR036051">
    <property type="entry name" value="KRAB_dom_sf"/>
</dbReference>
<dbReference type="GO" id="GO:0008270">
    <property type="term" value="F:zinc ion binding"/>
    <property type="evidence" value="ECO:0007669"/>
    <property type="project" value="UniProtKB-KW"/>
</dbReference>
<feature type="domain" description="C2H2-type" evidence="15">
    <location>
        <begin position="368"/>
        <end position="395"/>
    </location>
</feature>
<dbReference type="FunFam" id="3.30.160.60:FF:002005">
    <property type="entry name" value="Zinc finger protein 200"/>
    <property type="match status" value="1"/>
</dbReference>
<dbReference type="FunFam" id="3.30.160.60:FF:001007">
    <property type="entry name" value="Zinc finger protein 1184"/>
    <property type="match status" value="2"/>
</dbReference>
<dbReference type="PROSITE" id="PS00028">
    <property type="entry name" value="ZINC_FINGER_C2H2_1"/>
    <property type="match status" value="11"/>
</dbReference>
<evidence type="ECO:0000256" key="12">
    <source>
        <dbReference type="ARBA" id="ARBA00023163"/>
    </source>
</evidence>
<dbReference type="EMBL" id="WNTK01003278">
    <property type="protein sequence ID" value="KAG9465231.1"/>
    <property type="molecule type" value="Genomic_DNA"/>
</dbReference>
<comment type="similarity">
    <text evidence="3">Belongs to the krueppel C2H2-type zinc-finger protein family.</text>
</comment>
<evidence type="ECO:0000256" key="1">
    <source>
        <dbReference type="ARBA" id="ARBA00003767"/>
    </source>
</evidence>
<feature type="domain" description="C2H2-type" evidence="15">
    <location>
        <begin position="536"/>
        <end position="563"/>
    </location>
</feature>
<dbReference type="FunFam" id="3.30.160.60:FF:000557">
    <property type="entry name" value="zinc finger and SCAN domain-containing protein 29"/>
    <property type="match status" value="1"/>
</dbReference>
<dbReference type="InterPro" id="IPR036236">
    <property type="entry name" value="Znf_C2H2_sf"/>
</dbReference>
<dbReference type="InterPro" id="IPR001909">
    <property type="entry name" value="KRAB"/>
</dbReference>
<feature type="domain" description="C2H2-type" evidence="15">
    <location>
        <begin position="396"/>
        <end position="423"/>
    </location>
</feature>
<dbReference type="FunFam" id="3.30.160.60:FF:000100">
    <property type="entry name" value="Zinc finger 45-like"/>
    <property type="match status" value="1"/>
</dbReference>
<proteinExistence type="inferred from homology"/>
<organism evidence="17 18">
    <name type="scientific">Eleutherodactylus coqui</name>
    <name type="common">Puerto Rican coqui</name>
    <dbReference type="NCBI Taxonomy" id="57060"/>
    <lineage>
        <taxon>Eukaryota</taxon>
        <taxon>Metazoa</taxon>
        <taxon>Chordata</taxon>
        <taxon>Craniata</taxon>
        <taxon>Vertebrata</taxon>
        <taxon>Euteleostomi</taxon>
        <taxon>Amphibia</taxon>
        <taxon>Batrachia</taxon>
        <taxon>Anura</taxon>
        <taxon>Neobatrachia</taxon>
        <taxon>Hyloidea</taxon>
        <taxon>Eleutherodactylidae</taxon>
        <taxon>Eleutherodactylinae</taxon>
        <taxon>Eleutherodactylus</taxon>
        <taxon>Eleutherodactylus</taxon>
    </lineage>
</organism>
<evidence type="ECO:0000256" key="9">
    <source>
        <dbReference type="ARBA" id="ARBA00022843"/>
    </source>
</evidence>
<dbReference type="FunFam" id="3.30.160.60:FF:000358">
    <property type="entry name" value="zinc finger protein 24"/>
    <property type="match status" value="1"/>
</dbReference>
<dbReference type="SUPFAM" id="SSF57667">
    <property type="entry name" value="beta-beta-alpha zinc fingers"/>
    <property type="match status" value="6"/>
</dbReference>
<feature type="domain" description="C2H2-type" evidence="15">
    <location>
        <begin position="620"/>
        <end position="647"/>
    </location>
</feature>
<keyword evidence="13" id="KW-0539">Nucleus</keyword>
<keyword evidence="8" id="KW-0862">Zinc</keyword>
<evidence type="ECO:0000256" key="4">
    <source>
        <dbReference type="ARBA" id="ARBA00022499"/>
    </source>
</evidence>
<keyword evidence="18" id="KW-1185">Reference proteome</keyword>
<keyword evidence="12" id="KW-0804">Transcription</keyword>
<dbReference type="GO" id="GO:0003700">
    <property type="term" value="F:DNA-binding transcription factor activity"/>
    <property type="evidence" value="ECO:0007669"/>
    <property type="project" value="TreeGrafter"/>
</dbReference>
<comment type="caution">
    <text evidence="17">The sequence shown here is derived from an EMBL/GenBank/DDBJ whole genome shotgun (WGS) entry which is preliminary data.</text>
</comment>
<evidence type="ECO:0000256" key="8">
    <source>
        <dbReference type="ARBA" id="ARBA00022833"/>
    </source>
</evidence>
<feature type="domain" description="C2H2-type" evidence="15">
    <location>
        <begin position="508"/>
        <end position="535"/>
    </location>
</feature>
<dbReference type="Gene3D" id="3.30.160.60">
    <property type="entry name" value="Classic Zinc Finger"/>
    <property type="match status" value="11"/>
</dbReference>
<keyword evidence="9" id="KW-0832">Ubl conjugation</keyword>
<feature type="domain" description="KRAB" evidence="16">
    <location>
        <begin position="226"/>
        <end position="333"/>
    </location>
</feature>
<keyword evidence="6" id="KW-0677">Repeat</keyword>
<dbReference type="SMART" id="SM00355">
    <property type="entry name" value="ZnF_C2H2"/>
    <property type="match status" value="11"/>
</dbReference>
<feature type="domain" description="C2H2-type" evidence="15">
    <location>
        <begin position="424"/>
        <end position="451"/>
    </location>
</feature>
<dbReference type="GO" id="GO:0006357">
    <property type="term" value="P:regulation of transcription by RNA polymerase II"/>
    <property type="evidence" value="ECO:0007669"/>
    <property type="project" value="TreeGrafter"/>
</dbReference>
<dbReference type="SUPFAM" id="SSF109640">
    <property type="entry name" value="KRAB domain (Kruppel-associated box)"/>
    <property type="match status" value="2"/>
</dbReference>
<sequence>MTERILNFTLEILYLLTGEDYIVVKKVSDEDDGWRRTQIPETPPSSGMNEQKVLEITSLIIHLLTGEVPLRCQDAAVHLSEEEWEWLVRYKDLYKDVMMEDYQPLPSPVKNPPALMSPHRFLYKTIVFSMANPPYNSKNKMTESILSLFMEIVSLLTGENYAVVQRTSGESLSFTTQPHVYDGSSRTRSTTAEPTPYLVIQERNNKQKILELTNKIIQVLTGEVPVRCEDVTVYFSMEEWEYVEGHKDLYHDVMLETQRLFTSLADVCTKLSVGHPWFPDYDAELKCISHNTGEHSITPNISSFLPKRDLSSDTNNHKEPLCDQTQTTEQVTGHRGDKIFTCSECGRHYKNIFNLSMHMRIHRNERPFSCSECGKCFTKKSILVEHQRVHTGEKPYSCSECGKCFTKKSAVVEHQKTHTGEKPFSCLECGKSFTRKLILIEHRRIHTGEKPFSCPECGKRFMVKHHLWRHQITHTGDKPFLCSECGRGFYRKSHLERHQRTHTGEKPFSCTECGKCFTKKSVLVEHRRIHTGEKPFSCLECGKCFMVRHHLERHQITHTADKSFICSDCGKCFTGKSYLDRHQRTHTGEKLFSCSECGKCFMVKHHLERHEITHTEEKPFSCSKCGRYFARKSNLERHLVTHTEDKSF</sequence>
<dbReference type="PROSITE" id="PS50805">
    <property type="entry name" value="KRAB"/>
    <property type="match status" value="1"/>
</dbReference>
<evidence type="ECO:0000259" key="16">
    <source>
        <dbReference type="PROSITE" id="PS50805"/>
    </source>
</evidence>
<gene>
    <name evidence="17" type="ORF">GDO78_018640</name>
</gene>
<dbReference type="Proteomes" id="UP000770717">
    <property type="component" value="Unassembled WGS sequence"/>
</dbReference>
<dbReference type="PANTHER" id="PTHR24390">
    <property type="entry name" value="ZINC FINGER PROTEIN"/>
    <property type="match status" value="1"/>
</dbReference>
<reference evidence="17" key="1">
    <citation type="thesis" date="2020" institute="ProQuest LLC" country="789 East Eisenhower Parkway, Ann Arbor, MI, USA">
        <title>Comparative Genomics and Chromosome Evolution.</title>
        <authorList>
            <person name="Mudd A.B."/>
        </authorList>
    </citation>
    <scope>NUCLEOTIDE SEQUENCE</scope>
    <source>
        <strain evidence="17">HN-11 Male</strain>
        <tissue evidence="17">Kidney and liver</tissue>
    </source>
</reference>
<dbReference type="FunFam" id="3.30.160.60:FF:000936">
    <property type="entry name" value="Zinc finger protein 577"/>
    <property type="match status" value="1"/>
</dbReference>
<comment type="function">
    <text evidence="1">May be involved in transcriptional regulation.</text>
</comment>
<evidence type="ECO:0000313" key="18">
    <source>
        <dbReference type="Proteomes" id="UP000770717"/>
    </source>
</evidence>
<dbReference type="FunFam" id="3.30.160.60:FF:000630">
    <property type="entry name" value="Zinc finger protein 180"/>
    <property type="match status" value="1"/>
</dbReference>
<feature type="domain" description="C2H2-type" evidence="15">
    <location>
        <begin position="340"/>
        <end position="367"/>
    </location>
</feature>
<evidence type="ECO:0000259" key="15">
    <source>
        <dbReference type="PROSITE" id="PS50157"/>
    </source>
</evidence>
<dbReference type="AlphaFoldDB" id="A0A8J6BC76"/>
<keyword evidence="10" id="KW-0805">Transcription regulation</keyword>
<evidence type="ECO:0000256" key="10">
    <source>
        <dbReference type="ARBA" id="ARBA00023015"/>
    </source>
</evidence>
<keyword evidence="11" id="KW-0238">DNA-binding</keyword>
<evidence type="ECO:0000256" key="2">
    <source>
        <dbReference type="ARBA" id="ARBA00004123"/>
    </source>
</evidence>
<evidence type="ECO:0000256" key="7">
    <source>
        <dbReference type="ARBA" id="ARBA00022771"/>
    </source>
</evidence>
<feature type="domain" description="C2H2-type" evidence="15">
    <location>
        <begin position="480"/>
        <end position="507"/>
    </location>
</feature>
<feature type="domain" description="C2H2-type" evidence="15">
    <location>
        <begin position="452"/>
        <end position="479"/>
    </location>
</feature>
<dbReference type="Gene3D" id="6.10.140.140">
    <property type="match status" value="2"/>
</dbReference>
<dbReference type="GO" id="GO:0000978">
    <property type="term" value="F:RNA polymerase II cis-regulatory region sequence-specific DNA binding"/>
    <property type="evidence" value="ECO:0007669"/>
    <property type="project" value="TreeGrafter"/>
</dbReference>
<keyword evidence="7 14" id="KW-0863">Zinc-finger</keyword>
<dbReference type="PROSITE" id="PS50157">
    <property type="entry name" value="ZINC_FINGER_C2H2_2"/>
    <property type="match status" value="11"/>
</dbReference>
<evidence type="ECO:0000256" key="13">
    <source>
        <dbReference type="ARBA" id="ARBA00023242"/>
    </source>
</evidence>
<dbReference type="FunFam" id="3.30.160.60:FF:000321">
    <property type="entry name" value="myeloid zinc finger 1 isoform X1"/>
    <property type="match status" value="1"/>
</dbReference>
<evidence type="ECO:0000256" key="5">
    <source>
        <dbReference type="ARBA" id="ARBA00022723"/>
    </source>
</evidence>
<evidence type="ECO:0008006" key="19">
    <source>
        <dbReference type="Google" id="ProtNLM"/>
    </source>
</evidence>
<dbReference type="PANTHER" id="PTHR24390:SF159">
    <property type="entry name" value="GROWTH FACTOR INDEPENDENT 1 TRANSCRIPTIONAL REPRESSOR"/>
    <property type="match status" value="1"/>
</dbReference>
<feature type="domain" description="C2H2-type" evidence="15">
    <location>
        <begin position="592"/>
        <end position="619"/>
    </location>
</feature>
<evidence type="ECO:0000256" key="6">
    <source>
        <dbReference type="ARBA" id="ARBA00022737"/>
    </source>
</evidence>
<dbReference type="OrthoDB" id="8117402at2759"/>
<evidence type="ECO:0000256" key="3">
    <source>
        <dbReference type="ARBA" id="ARBA00006991"/>
    </source>
</evidence>
<protein>
    <recommendedName>
        <fullName evidence="19">Oocyte zinc finger protein XlCOF6-like</fullName>
    </recommendedName>
</protein>
<accession>A0A8J6BC76</accession>
<comment type="subcellular location">
    <subcellularLocation>
        <location evidence="2">Nucleus</location>
    </subcellularLocation>
</comment>
<dbReference type="InterPro" id="IPR013087">
    <property type="entry name" value="Znf_C2H2_type"/>
</dbReference>
<dbReference type="Pfam" id="PF00096">
    <property type="entry name" value="zf-C2H2"/>
    <property type="match status" value="11"/>
</dbReference>
<name>A0A8J6BC76_ELECQ</name>
<dbReference type="FunFam" id="3.30.160.60:FF:002343">
    <property type="entry name" value="Zinc finger protein 33A"/>
    <property type="match status" value="2"/>
</dbReference>
<keyword evidence="5" id="KW-0479">Metal-binding</keyword>
<dbReference type="CDD" id="cd07765">
    <property type="entry name" value="KRAB_A-box"/>
    <property type="match status" value="2"/>
</dbReference>
<dbReference type="SMART" id="SM00349">
    <property type="entry name" value="KRAB"/>
    <property type="match status" value="2"/>
</dbReference>